<evidence type="ECO:0000256" key="2">
    <source>
        <dbReference type="SAM" id="Coils"/>
    </source>
</evidence>
<keyword evidence="1 3" id="KW-0732">Signal</keyword>
<evidence type="ECO:0000313" key="5">
    <source>
        <dbReference type="EMBL" id="MBB4037025.1"/>
    </source>
</evidence>
<proteinExistence type="predicted"/>
<dbReference type="InterPro" id="IPR027385">
    <property type="entry name" value="Beta-barrel_OMP"/>
</dbReference>
<organism evidence="5 6">
    <name type="scientific">Dysgonomonas hofstadii</name>
    <dbReference type="NCBI Taxonomy" id="637886"/>
    <lineage>
        <taxon>Bacteria</taxon>
        <taxon>Pseudomonadati</taxon>
        <taxon>Bacteroidota</taxon>
        <taxon>Bacteroidia</taxon>
        <taxon>Bacteroidales</taxon>
        <taxon>Dysgonomonadaceae</taxon>
        <taxon>Dysgonomonas</taxon>
    </lineage>
</organism>
<dbReference type="Gene3D" id="2.40.160.20">
    <property type="match status" value="1"/>
</dbReference>
<dbReference type="AlphaFoldDB" id="A0A840CW41"/>
<feature type="chain" id="PRO_5032497855" evidence="3">
    <location>
        <begin position="21"/>
        <end position="208"/>
    </location>
</feature>
<sequence>MKRILVTFAILVGIMSTASAQDAGQIWVGGSVGFSTSKTDDFDRLYQYNILPEIGYILSDSWGLGIRLGYTHSENNYAYPIPGYSYSYNYTKEKNNGFTVNPFVRYTFLKGDIGSVFVDGGVGYTHSKAKLEEKDDMSDNLKDWENKIKELEVGFRPGVAIKVSGKVVLTAKYGFIGYQNRKEGDVKSDSFDLNFDFRQAAFGVNFIF</sequence>
<evidence type="ECO:0000259" key="4">
    <source>
        <dbReference type="Pfam" id="PF13505"/>
    </source>
</evidence>
<protein>
    <submittedName>
        <fullName evidence="5">Opacity protein-like surface antigen</fullName>
    </submittedName>
</protein>
<dbReference type="Pfam" id="PF13505">
    <property type="entry name" value="OMP_b-brl"/>
    <property type="match status" value="1"/>
</dbReference>
<dbReference type="SUPFAM" id="SSF56925">
    <property type="entry name" value="OMPA-like"/>
    <property type="match status" value="1"/>
</dbReference>
<dbReference type="RefSeq" id="WP_183307904.1">
    <property type="nucleotide sequence ID" value="NZ_JACIEP010000010.1"/>
</dbReference>
<reference evidence="5 6" key="1">
    <citation type="submission" date="2020-08" db="EMBL/GenBank/DDBJ databases">
        <title>Genomic Encyclopedia of Type Strains, Phase IV (KMG-IV): sequencing the most valuable type-strain genomes for metagenomic binning, comparative biology and taxonomic classification.</title>
        <authorList>
            <person name="Goeker M."/>
        </authorList>
    </citation>
    <scope>NUCLEOTIDE SEQUENCE [LARGE SCALE GENOMIC DNA]</scope>
    <source>
        <strain evidence="5 6">DSM 104969</strain>
    </source>
</reference>
<keyword evidence="2" id="KW-0175">Coiled coil</keyword>
<keyword evidence="6" id="KW-1185">Reference proteome</keyword>
<evidence type="ECO:0000256" key="3">
    <source>
        <dbReference type="SAM" id="SignalP"/>
    </source>
</evidence>
<feature type="signal peptide" evidence="3">
    <location>
        <begin position="1"/>
        <end position="20"/>
    </location>
</feature>
<dbReference type="EMBL" id="JACIEP010000010">
    <property type="protein sequence ID" value="MBB4037025.1"/>
    <property type="molecule type" value="Genomic_DNA"/>
</dbReference>
<evidence type="ECO:0000256" key="1">
    <source>
        <dbReference type="ARBA" id="ARBA00022729"/>
    </source>
</evidence>
<evidence type="ECO:0000313" key="6">
    <source>
        <dbReference type="Proteomes" id="UP000555103"/>
    </source>
</evidence>
<comment type="caution">
    <text evidence="5">The sequence shown here is derived from an EMBL/GenBank/DDBJ whole genome shotgun (WGS) entry which is preliminary data.</text>
</comment>
<feature type="domain" description="Outer membrane protein beta-barrel" evidence="4">
    <location>
        <begin position="9"/>
        <end position="198"/>
    </location>
</feature>
<name>A0A840CW41_9BACT</name>
<accession>A0A840CW41</accession>
<feature type="coiled-coil region" evidence="2">
    <location>
        <begin position="127"/>
        <end position="154"/>
    </location>
</feature>
<dbReference type="InterPro" id="IPR011250">
    <property type="entry name" value="OMP/PagP_B-barrel"/>
</dbReference>
<dbReference type="Proteomes" id="UP000555103">
    <property type="component" value="Unassembled WGS sequence"/>
</dbReference>
<gene>
    <name evidence="5" type="ORF">GGR21_002939</name>
</gene>